<gene>
    <name evidence="2" type="ORF">OG563_45825</name>
</gene>
<evidence type="ECO:0000313" key="3">
    <source>
        <dbReference type="Proteomes" id="UP001432062"/>
    </source>
</evidence>
<dbReference type="RefSeq" id="WP_329409938.1">
    <property type="nucleotide sequence ID" value="NZ_CP109441.1"/>
</dbReference>
<reference evidence="2" key="1">
    <citation type="submission" date="2022-10" db="EMBL/GenBank/DDBJ databases">
        <title>The complete genomes of actinobacterial strains from the NBC collection.</title>
        <authorList>
            <person name="Joergensen T.S."/>
            <person name="Alvarez Arevalo M."/>
            <person name="Sterndorff E.B."/>
            <person name="Faurdal D."/>
            <person name="Vuksanovic O."/>
            <person name="Mourched A.-S."/>
            <person name="Charusanti P."/>
            <person name="Shaw S."/>
            <person name="Blin K."/>
            <person name="Weber T."/>
        </authorList>
    </citation>
    <scope>NUCLEOTIDE SEQUENCE</scope>
    <source>
        <strain evidence="2">NBC_01482</strain>
    </source>
</reference>
<dbReference type="InterPro" id="IPR012338">
    <property type="entry name" value="Beta-lactam/transpept-like"/>
</dbReference>
<dbReference type="InterPro" id="IPR052907">
    <property type="entry name" value="Beta-lactamase/esterase"/>
</dbReference>
<dbReference type="Gene3D" id="3.40.710.10">
    <property type="entry name" value="DD-peptidase/beta-lactamase superfamily"/>
    <property type="match status" value="1"/>
</dbReference>
<proteinExistence type="predicted"/>
<dbReference type="PANTHER" id="PTHR43319">
    <property type="entry name" value="BETA-LACTAMASE-RELATED"/>
    <property type="match status" value="1"/>
</dbReference>
<dbReference type="SUPFAM" id="SSF56601">
    <property type="entry name" value="beta-lactamase/transpeptidase-like"/>
    <property type="match status" value="1"/>
</dbReference>
<name>A0ABZ1YT02_9NOCA</name>
<accession>A0ABZ1YT02</accession>
<keyword evidence="3" id="KW-1185">Reference proteome</keyword>
<dbReference type="InterPro" id="IPR001466">
    <property type="entry name" value="Beta-lactam-related"/>
</dbReference>
<evidence type="ECO:0000313" key="2">
    <source>
        <dbReference type="EMBL" id="WUV46298.1"/>
    </source>
</evidence>
<dbReference type="EMBL" id="CP109441">
    <property type="protein sequence ID" value="WUV46298.1"/>
    <property type="molecule type" value="Genomic_DNA"/>
</dbReference>
<sequence>MTTDVRGSYDTRFAGVAEALAASLNADDVGASAAVYVDGEPVVDIWGGYADADRTVTWEADTIVNVWSTTKTMVALCTLILADRGELDLNAPVARYWPEFAAAGKHDVLVRHLLGHTAGLPVWDDPVAAADLYSWPTVTARLAGQSPLWEPGTEGGYHSITFGFLVGEVIARVTGRSVGTFFAEEVAAPLGADFHIGLTPEHDHRVAALIPAPEGDRPEGFSVGVSDANTPAWRRAEIPAINGHGNARSVAAVQSILACGGSVGGVRLLSQPGCDRVFEEQFHGRDRVLERPIRWGMGYRLEGRTCSWGGWGGSLVLVDFEHRMTVSYVMNQVLWTDDNMRALSILIAAYDALTT</sequence>
<dbReference type="PANTHER" id="PTHR43319:SF3">
    <property type="entry name" value="BETA-LACTAMASE-RELATED DOMAIN-CONTAINING PROTEIN"/>
    <property type="match status" value="1"/>
</dbReference>
<protein>
    <submittedName>
        <fullName evidence="2">Beta-lactamase family protein</fullName>
    </submittedName>
</protein>
<organism evidence="2 3">
    <name type="scientific">Nocardia vinacea</name>
    <dbReference type="NCBI Taxonomy" id="96468"/>
    <lineage>
        <taxon>Bacteria</taxon>
        <taxon>Bacillati</taxon>
        <taxon>Actinomycetota</taxon>
        <taxon>Actinomycetes</taxon>
        <taxon>Mycobacteriales</taxon>
        <taxon>Nocardiaceae</taxon>
        <taxon>Nocardia</taxon>
    </lineage>
</organism>
<dbReference type="Proteomes" id="UP001432062">
    <property type="component" value="Chromosome"/>
</dbReference>
<feature type="domain" description="Beta-lactamase-related" evidence="1">
    <location>
        <begin position="29"/>
        <end position="348"/>
    </location>
</feature>
<dbReference type="Pfam" id="PF00144">
    <property type="entry name" value="Beta-lactamase"/>
    <property type="match status" value="1"/>
</dbReference>
<evidence type="ECO:0000259" key="1">
    <source>
        <dbReference type="Pfam" id="PF00144"/>
    </source>
</evidence>